<dbReference type="InterPro" id="IPR016181">
    <property type="entry name" value="Acyl_CoA_acyltransferase"/>
</dbReference>
<accession>A0A1M7ZT12</accession>
<keyword evidence="3" id="KW-1185">Reference proteome</keyword>
<organism evidence="2 3">
    <name type="scientific">Flavobacterium cucumis</name>
    <dbReference type="NCBI Taxonomy" id="416016"/>
    <lineage>
        <taxon>Bacteria</taxon>
        <taxon>Pseudomonadati</taxon>
        <taxon>Bacteroidota</taxon>
        <taxon>Flavobacteriia</taxon>
        <taxon>Flavobacteriales</taxon>
        <taxon>Flavobacteriaceae</taxon>
        <taxon>Flavobacterium</taxon>
    </lineage>
</organism>
<dbReference type="STRING" id="416016.SAMN05443547_0310"/>
<evidence type="ECO:0000259" key="1">
    <source>
        <dbReference type="PROSITE" id="PS51186"/>
    </source>
</evidence>
<keyword evidence="2" id="KW-0808">Transferase</keyword>
<feature type="domain" description="N-acetyltransferase" evidence="1">
    <location>
        <begin position="3"/>
        <end position="150"/>
    </location>
</feature>
<dbReference type="AlphaFoldDB" id="A0A1M7ZT12"/>
<dbReference type="Proteomes" id="UP000184611">
    <property type="component" value="Unassembled WGS sequence"/>
</dbReference>
<gene>
    <name evidence="2" type="ORF">SAMN05443547_0310</name>
</gene>
<dbReference type="InterPro" id="IPR000182">
    <property type="entry name" value="GNAT_dom"/>
</dbReference>
<dbReference type="CDD" id="cd04301">
    <property type="entry name" value="NAT_SF"/>
    <property type="match status" value="1"/>
</dbReference>
<dbReference type="GO" id="GO:0016747">
    <property type="term" value="F:acyltransferase activity, transferring groups other than amino-acyl groups"/>
    <property type="evidence" value="ECO:0007669"/>
    <property type="project" value="InterPro"/>
</dbReference>
<name>A0A1M7ZT12_9FLAO</name>
<evidence type="ECO:0000313" key="3">
    <source>
        <dbReference type="Proteomes" id="UP000184611"/>
    </source>
</evidence>
<dbReference type="PROSITE" id="PS51186">
    <property type="entry name" value="GNAT"/>
    <property type="match status" value="1"/>
</dbReference>
<dbReference type="Pfam" id="PF00583">
    <property type="entry name" value="Acetyltransf_1"/>
    <property type="match status" value="1"/>
</dbReference>
<protein>
    <submittedName>
        <fullName evidence="2">Acetyltransferase (GNAT) domain-containing protein</fullName>
    </submittedName>
</protein>
<dbReference type="Gene3D" id="3.40.630.30">
    <property type="match status" value="1"/>
</dbReference>
<dbReference type="EMBL" id="FRYK01000001">
    <property type="protein sequence ID" value="SHO71988.1"/>
    <property type="molecule type" value="Genomic_DNA"/>
</dbReference>
<dbReference type="RefSeq" id="WP_073580730.1">
    <property type="nucleotide sequence ID" value="NZ_CBCSEA010000001.1"/>
</dbReference>
<proteinExistence type="predicted"/>
<dbReference type="SUPFAM" id="SSF55729">
    <property type="entry name" value="Acyl-CoA N-acyltransferases (Nat)"/>
    <property type="match status" value="1"/>
</dbReference>
<evidence type="ECO:0000313" key="2">
    <source>
        <dbReference type="EMBL" id="SHO71988.1"/>
    </source>
</evidence>
<reference evidence="3" key="1">
    <citation type="submission" date="2016-12" db="EMBL/GenBank/DDBJ databases">
        <authorList>
            <person name="Varghese N."/>
            <person name="Submissions S."/>
        </authorList>
    </citation>
    <scope>NUCLEOTIDE SEQUENCE [LARGE SCALE GENOMIC DNA]</scope>
    <source>
        <strain evidence="3">DSM 18830</strain>
    </source>
</reference>
<sequence length="152" mass="17523">MSYIIMEIKKISSVETYPVRHEVLRKGKPIETCQFKGDDDENTAHFGLFLEDKLVGIISIFKENNNLFSESNQFQIRGMAVLEEAQGKGFGTELVKETENHCINLKADLIWFNAREKAVPFYEKLNYKIIGDSFLIPDVGIHFVMYKKPSKK</sequence>